<dbReference type="InterPro" id="IPR036698">
    <property type="entry name" value="TM1070-like_sf"/>
</dbReference>
<dbReference type="Pfam" id="PF18986">
    <property type="entry name" value="DUF5719"/>
    <property type="match status" value="1"/>
</dbReference>
<proteinExistence type="predicted"/>
<organism evidence="1">
    <name type="scientific">freshwater metagenome</name>
    <dbReference type="NCBI Taxonomy" id="449393"/>
    <lineage>
        <taxon>unclassified sequences</taxon>
        <taxon>metagenomes</taxon>
        <taxon>ecological metagenomes</taxon>
    </lineage>
</organism>
<name>A0A6J7UFN2_9ZZZZ</name>
<dbReference type="EMBL" id="CAFBQU010000016">
    <property type="protein sequence ID" value="CAB5064695.1"/>
    <property type="molecule type" value="Genomic_DNA"/>
</dbReference>
<reference evidence="1" key="1">
    <citation type="submission" date="2020-05" db="EMBL/GenBank/DDBJ databases">
        <authorList>
            <person name="Chiriac C."/>
            <person name="Salcher M."/>
            <person name="Ghai R."/>
            <person name="Kavagutti S V."/>
        </authorList>
    </citation>
    <scope>NUCLEOTIDE SEQUENCE</scope>
</reference>
<protein>
    <submittedName>
        <fullName evidence="1">Unannotated protein</fullName>
    </submittedName>
</protein>
<gene>
    <name evidence="1" type="ORF">UFOPK4347_00786</name>
</gene>
<sequence length="483" mass="50741">MKTWRRVLSFTLVAGCAAGVVLLSESQKDVAPQEVNNAVANVQKAFPHVASTRTISTSWYCPGVPLGGDAYVGNDYGGTISISNPTDTEVQGVVTRFGIEAEPEVVSIVVPPRDSLTYNFSQGARGAYVSALVELAGGKGASVEQRAIYPAGDSTQPCVNQPSPQWFFADGFTASDSKEDLLLTNPLPDATVINVRFVTKDGERQPSALQGYVLPPHSLRVLDIASQGARGEDLVGVELRAVSGTFVAARAQHYLGTGRLGYAVKLGAPEVATDWWLTTGDYRGKPNEQIIVFNPTQDEAKVVALFSGEGGAGVAPLNLTVPAHRVVSLAMSNIAGLTENRFTVSFSVLEGTGIVVEHVSTRQLEKSMATTVDLGVPFVMAAKQWAIPSPIAPGTTDAIALTNVTALQASARIEGVGPAGALPIAGLEAIVVEPGATRYVALPEGMVLGQLQVVSTQDLIVVRSLPRTFGVKGRDLVTALPVK</sequence>
<dbReference type="AlphaFoldDB" id="A0A6J7UFN2"/>
<evidence type="ECO:0000313" key="1">
    <source>
        <dbReference type="EMBL" id="CAB5064695.1"/>
    </source>
</evidence>
<dbReference type="InterPro" id="IPR043777">
    <property type="entry name" value="DUF5719"/>
</dbReference>
<dbReference type="Gene3D" id="2.60.290.11">
    <property type="entry name" value="TM1070-like"/>
    <property type="match status" value="1"/>
</dbReference>
<accession>A0A6J7UFN2</accession>